<evidence type="ECO:0000313" key="8">
    <source>
        <dbReference type="EMBL" id="GCE10660.1"/>
    </source>
</evidence>
<dbReference type="InterPro" id="IPR001789">
    <property type="entry name" value="Sig_transdc_resp-reg_receiver"/>
</dbReference>
<dbReference type="InterPro" id="IPR000792">
    <property type="entry name" value="Tscrpt_reg_LuxR_C"/>
</dbReference>
<evidence type="ECO:0008006" key="10">
    <source>
        <dbReference type="Google" id="ProtNLM"/>
    </source>
</evidence>
<feature type="domain" description="HTH luxR-type" evidence="6">
    <location>
        <begin position="394"/>
        <end position="459"/>
    </location>
</feature>
<keyword evidence="1 5" id="KW-0597">Phosphoprotein</keyword>
<name>A0A401ZV94_9CHLR</name>
<dbReference type="Gene3D" id="3.30.565.10">
    <property type="entry name" value="Histidine kinase-like ATPase, C-terminal domain"/>
    <property type="match status" value="1"/>
</dbReference>
<proteinExistence type="predicted"/>
<dbReference type="PANTHER" id="PTHR43214">
    <property type="entry name" value="TWO-COMPONENT RESPONSE REGULATOR"/>
    <property type="match status" value="1"/>
</dbReference>
<evidence type="ECO:0000256" key="4">
    <source>
        <dbReference type="ARBA" id="ARBA00023163"/>
    </source>
</evidence>
<dbReference type="InterPro" id="IPR016032">
    <property type="entry name" value="Sig_transdc_resp-reg_C-effctor"/>
</dbReference>
<dbReference type="CDD" id="cd06170">
    <property type="entry name" value="LuxR_C_like"/>
    <property type="match status" value="1"/>
</dbReference>
<dbReference type="CDD" id="cd17535">
    <property type="entry name" value="REC_NarL-like"/>
    <property type="match status" value="1"/>
</dbReference>
<dbReference type="PROSITE" id="PS50043">
    <property type="entry name" value="HTH_LUXR_2"/>
    <property type="match status" value="1"/>
</dbReference>
<reference evidence="9" key="1">
    <citation type="submission" date="2018-12" db="EMBL/GenBank/DDBJ databases">
        <title>Tengunoibacter tsumagoiensis gen. nov., sp. nov., Dictyobacter kobayashii sp. nov., D. alpinus sp. nov., and D. joshuensis sp. nov. and description of Dictyobacteraceae fam. nov. within the order Ktedonobacterales isolated from Tengu-no-mugimeshi.</title>
        <authorList>
            <person name="Wang C.M."/>
            <person name="Zheng Y."/>
            <person name="Sakai Y."/>
            <person name="Toyoda A."/>
            <person name="Minakuchi Y."/>
            <person name="Abe K."/>
            <person name="Yokota A."/>
            <person name="Yabe S."/>
        </authorList>
    </citation>
    <scope>NUCLEOTIDE SEQUENCE [LARGE SCALE GENOMIC DNA]</scope>
    <source>
        <strain evidence="9">Uno3</strain>
    </source>
</reference>
<dbReference type="PRINTS" id="PR00038">
    <property type="entry name" value="HTHLUXR"/>
</dbReference>
<dbReference type="SMART" id="SM00448">
    <property type="entry name" value="REC"/>
    <property type="match status" value="1"/>
</dbReference>
<dbReference type="PANTHER" id="PTHR43214:SF24">
    <property type="entry name" value="TRANSCRIPTIONAL REGULATORY PROTEIN NARL-RELATED"/>
    <property type="match status" value="1"/>
</dbReference>
<evidence type="ECO:0000256" key="2">
    <source>
        <dbReference type="ARBA" id="ARBA00023015"/>
    </source>
</evidence>
<dbReference type="GO" id="GO:0003677">
    <property type="term" value="F:DNA binding"/>
    <property type="evidence" value="ECO:0007669"/>
    <property type="project" value="UniProtKB-KW"/>
</dbReference>
<feature type="modified residue" description="4-aspartylphosphate" evidence="5">
    <location>
        <position position="309"/>
    </location>
</feature>
<evidence type="ECO:0000256" key="5">
    <source>
        <dbReference type="PROSITE-ProRule" id="PRU00169"/>
    </source>
</evidence>
<sequence length="464" mass="51102">MGSSEQLLQILSSMLIEMNALQVQLDAPIGQGDREDNLREGLRSLQEMTRAALTSVRISCADLLPDELEGVALSEALSRLVEESAERLNLASRVAISGADEHGQPEGKTIAKVIERLLFAVSRETLVQVEQHAGARRIRLTLQYGADEILMSLEDDGLNPLLGQHSIEGESEGTQVLPFVQSEGKREELALPSIITDLRYRLEHLGGSLEIRATGEQGTRVQVRMPYLCSFQERAQEPVAIVEAAPSHLVPAMRENVRLLIVESQSVVRAGLQRLLSSYPGLEIVGVAADGLQAVSETLELGPQVVLMDALLPAGQTLEALRQIKQLNLGTRVLLLAVQDREEYLYEALRAGADGYVLKDIEPDELVRAVHAVARGELQLQPQMAGRLISRLGRQGRYETLTNRELEVLQLLARGLRNKEIAARLFVSERTVNFHLANIYQKLEVSGRTEALSKALEQGLIPRP</sequence>
<dbReference type="SUPFAM" id="SSF52172">
    <property type="entry name" value="CheY-like"/>
    <property type="match status" value="1"/>
</dbReference>
<dbReference type="SUPFAM" id="SSF46894">
    <property type="entry name" value="C-terminal effector domain of the bipartite response regulators"/>
    <property type="match status" value="1"/>
</dbReference>
<evidence type="ECO:0000256" key="1">
    <source>
        <dbReference type="ARBA" id="ARBA00022553"/>
    </source>
</evidence>
<dbReference type="Pfam" id="PF00196">
    <property type="entry name" value="GerE"/>
    <property type="match status" value="1"/>
</dbReference>
<dbReference type="AlphaFoldDB" id="A0A401ZV94"/>
<evidence type="ECO:0000256" key="3">
    <source>
        <dbReference type="ARBA" id="ARBA00023125"/>
    </source>
</evidence>
<keyword evidence="3" id="KW-0238">DNA-binding</keyword>
<evidence type="ECO:0000313" key="9">
    <source>
        <dbReference type="Proteomes" id="UP000287352"/>
    </source>
</evidence>
<dbReference type="GO" id="GO:0000160">
    <property type="term" value="P:phosphorelay signal transduction system"/>
    <property type="evidence" value="ECO:0007669"/>
    <property type="project" value="InterPro"/>
</dbReference>
<evidence type="ECO:0000259" key="6">
    <source>
        <dbReference type="PROSITE" id="PS50043"/>
    </source>
</evidence>
<dbReference type="Proteomes" id="UP000287352">
    <property type="component" value="Unassembled WGS sequence"/>
</dbReference>
<feature type="domain" description="Response regulatory" evidence="7">
    <location>
        <begin position="258"/>
        <end position="374"/>
    </location>
</feature>
<dbReference type="PROSITE" id="PS50110">
    <property type="entry name" value="RESPONSE_REGULATORY"/>
    <property type="match status" value="1"/>
</dbReference>
<dbReference type="Gene3D" id="3.40.50.2300">
    <property type="match status" value="1"/>
</dbReference>
<dbReference type="InterPro" id="IPR036890">
    <property type="entry name" value="HATPase_C_sf"/>
</dbReference>
<dbReference type="InterPro" id="IPR011006">
    <property type="entry name" value="CheY-like_superfamily"/>
</dbReference>
<protein>
    <recommendedName>
        <fullName evidence="10">DNA-binding response regulator</fullName>
    </recommendedName>
</protein>
<dbReference type="GO" id="GO:0006355">
    <property type="term" value="P:regulation of DNA-templated transcription"/>
    <property type="evidence" value="ECO:0007669"/>
    <property type="project" value="InterPro"/>
</dbReference>
<dbReference type="PROSITE" id="PS00622">
    <property type="entry name" value="HTH_LUXR_1"/>
    <property type="match status" value="1"/>
</dbReference>
<gene>
    <name evidence="8" type="ORF">KTT_05190</name>
</gene>
<keyword evidence="2" id="KW-0805">Transcription regulation</keyword>
<keyword evidence="4" id="KW-0804">Transcription</keyword>
<dbReference type="InterPro" id="IPR058245">
    <property type="entry name" value="NreC/VraR/RcsB-like_REC"/>
</dbReference>
<comment type="caution">
    <text evidence="8">The sequence shown here is derived from an EMBL/GenBank/DDBJ whole genome shotgun (WGS) entry which is preliminary data.</text>
</comment>
<organism evidence="8 9">
    <name type="scientific">Tengunoibacter tsumagoiensis</name>
    <dbReference type="NCBI Taxonomy" id="2014871"/>
    <lineage>
        <taxon>Bacteria</taxon>
        <taxon>Bacillati</taxon>
        <taxon>Chloroflexota</taxon>
        <taxon>Ktedonobacteria</taxon>
        <taxon>Ktedonobacterales</taxon>
        <taxon>Dictyobacteraceae</taxon>
        <taxon>Tengunoibacter</taxon>
    </lineage>
</organism>
<keyword evidence="9" id="KW-1185">Reference proteome</keyword>
<evidence type="ECO:0000259" key="7">
    <source>
        <dbReference type="PROSITE" id="PS50110"/>
    </source>
</evidence>
<dbReference type="RefSeq" id="WP_161975225.1">
    <property type="nucleotide sequence ID" value="NZ_BIFR01000001.1"/>
</dbReference>
<dbReference type="EMBL" id="BIFR01000001">
    <property type="protein sequence ID" value="GCE10660.1"/>
    <property type="molecule type" value="Genomic_DNA"/>
</dbReference>
<dbReference type="Pfam" id="PF00072">
    <property type="entry name" value="Response_reg"/>
    <property type="match status" value="1"/>
</dbReference>
<dbReference type="InterPro" id="IPR039420">
    <property type="entry name" value="WalR-like"/>
</dbReference>
<dbReference type="SMART" id="SM00421">
    <property type="entry name" value="HTH_LUXR"/>
    <property type="match status" value="1"/>
</dbReference>
<accession>A0A401ZV94</accession>